<comment type="caution">
    <text evidence="11">The sequence shown here is derived from an EMBL/GenBank/DDBJ whole genome shotgun (WGS) entry which is preliminary data.</text>
</comment>
<keyword evidence="4" id="KW-0378">Hydrolase</keyword>
<dbReference type="SMART" id="SM00898">
    <property type="entry name" value="Fapy_DNA_glyco"/>
    <property type="match status" value="1"/>
</dbReference>
<dbReference type="GO" id="GO:0003684">
    <property type="term" value="F:damaged DNA binding"/>
    <property type="evidence" value="ECO:0007669"/>
    <property type="project" value="InterPro"/>
</dbReference>
<comment type="catalytic activity">
    <reaction evidence="1">
        <text>Hydrolysis of DNA containing ring-opened 7-methylguanine residues, releasing 2,6-diamino-4-hydroxy-5-(N-methyl)formamidopyrimidine.</text>
        <dbReference type="EC" id="3.2.2.23"/>
    </reaction>
</comment>
<dbReference type="GO" id="GO:0003906">
    <property type="term" value="F:DNA-(apurinic or apyrimidinic site) endonuclease activity"/>
    <property type="evidence" value="ECO:0007669"/>
    <property type="project" value="InterPro"/>
</dbReference>
<dbReference type="AlphaFoldDB" id="A0A7K1XTM8"/>
<proteinExistence type="inferred from homology"/>
<evidence type="ECO:0000313" key="11">
    <source>
        <dbReference type="EMBL" id="MXV14371.1"/>
    </source>
</evidence>
<evidence type="ECO:0000256" key="4">
    <source>
        <dbReference type="ARBA" id="ARBA00022801"/>
    </source>
</evidence>
<organism evidence="11 12">
    <name type="scientific">Hufsiella ginkgonis</name>
    <dbReference type="NCBI Taxonomy" id="2695274"/>
    <lineage>
        <taxon>Bacteria</taxon>
        <taxon>Pseudomonadati</taxon>
        <taxon>Bacteroidota</taxon>
        <taxon>Sphingobacteriia</taxon>
        <taxon>Sphingobacteriales</taxon>
        <taxon>Sphingobacteriaceae</taxon>
        <taxon>Hufsiella</taxon>
    </lineage>
</organism>
<dbReference type="Proteomes" id="UP000451233">
    <property type="component" value="Unassembled WGS sequence"/>
</dbReference>
<name>A0A7K1XTM8_9SPHI</name>
<dbReference type="SUPFAM" id="SSF46946">
    <property type="entry name" value="S13-like H2TH domain"/>
    <property type="match status" value="1"/>
</dbReference>
<dbReference type="Pfam" id="PF01149">
    <property type="entry name" value="Fapy_DNA_glyco"/>
    <property type="match status" value="1"/>
</dbReference>
<dbReference type="InterPro" id="IPR010979">
    <property type="entry name" value="Ribosomal_uS13-like_H2TH"/>
</dbReference>
<evidence type="ECO:0000259" key="10">
    <source>
        <dbReference type="PROSITE" id="PS51068"/>
    </source>
</evidence>
<keyword evidence="12" id="KW-1185">Reference proteome</keyword>
<dbReference type="InterPro" id="IPR015886">
    <property type="entry name" value="H2TH_FPG"/>
</dbReference>
<dbReference type="GO" id="GO:0034039">
    <property type="term" value="F:8-oxo-7,8-dihydroguanine DNA N-glycosylase activity"/>
    <property type="evidence" value="ECO:0007669"/>
    <property type="project" value="TreeGrafter"/>
</dbReference>
<sequence length="258" mass="28716">MPELPDLQVFSANLTKKLQGKTVEKVVVQPFVKINVSRKALSDALEGQRVKTVKRVGKELHFEIGDQVLGIHLMLHGKLYLFEGARTEKFPVIEILFKDGMGMVLTDFQKAAKPTLNPEATDTPDALSDEVSKGFLAEKFSRSRSAVKTVLLDQHFIRGIGNAYADEILWDAGIAPSSKCNKIPEEKIGALARSIRSVLEDAEKQIRKADPDIIAGEIRDFMKVHNSRKTESPGGSPILHETIGGRKTYYTVEQKIYE</sequence>
<protein>
    <submittedName>
        <fullName evidence="11">Fpg/Nei family DNA glycosylase</fullName>
    </submittedName>
</protein>
<evidence type="ECO:0000256" key="3">
    <source>
        <dbReference type="ARBA" id="ARBA00022763"/>
    </source>
</evidence>
<feature type="domain" description="Formamidopyrimidine-DNA glycosylase catalytic" evidence="10">
    <location>
        <begin position="2"/>
        <end position="112"/>
    </location>
</feature>
<dbReference type="EMBL" id="WVHS01000001">
    <property type="protein sequence ID" value="MXV14371.1"/>
    <property type="molecule type" value="Genomic_DNA"/>
</dbReference>
<keyword evidence="8" id="KW-0511">Multifunctional enzyme</keyword>
<accession>A0A7K1XTM8</accession>
<dbReference type="SMART" id="SM01232">
    <property type="entry name" value="H2TH"/>
    <property type="match status" value="1"/>
</dbReference>
<keyword evidence="9" id="KW-0326">Glycosidase</keyword>
<dbReference type="PANTHER" id="PTHR22993:SF9">
    <property type="entry name" value="FORMAMIDOPYRIMIDINE-DNA GLYCOSYLASE"/>
    <property type="match status" value="1"/>
</dbReference>
<dbReference type="RefSeq" id="WP_160905346.1">
    <property type="nucleotide sequence ID" value="NZ_WVHS01000001.1"/>
</dbReference>
<reference evidence="11 12" key="1">
    <citation type="submission" date="2019-11" db="EMBL/GenBank/DDBJ databases">
        <title>Pedobacter sp. HMF7056 Genome sequencing and assembly.</title>
        <authorList>
            <person name="Kang H."/>
            <person name="Kim H."/>
            <person name="Joh K."/>
        </authorList>
    </citation>
    <scope>NUCLEOTIDE SEQUENCE [LARGE SCALE GENOMIC DNA]</scope>
    <source>
        <strain evidence="11 12">HMF7056</strain>
    </source>
</reference>
<evidence type="ECO:0000256" key="9">
    <source>
        <dbReference type="ARBA" id="ARBA00023295"/>
    </source>
</evidence>
<evidence type="ECO:0000313" key="12">
    <source>
        <dbReference type="Proteomes" id="UP000451233"/>
    </source>
</evidence>
<evidence type="ECO:0000256" key="8">
    <source>
        <dbReference type="ARBA" id="ARBA00023268"/>
    </source>
</evidence>
<keyword evidence="7" id="KW-0456">Lyase</keyword>
<dbReference type="InterPro" id="IPR035937">
    <property type="entry name" value="FPG_N"/>
</dbReference>
<dbReference type="InterPro" id="IPR012319">
    <property type="entry name" value="FPG_cat"/>
</dbReference>
<dbReference type="GO" id="GO:0006284">
    <property type="term" value="P:base-excision repair"/>
    <property type="evidence" value="ECO:0007669"/>
    <property type="project" value="InterPro"/>
</dbReference>
<evidence type="ECO:0000256" key="6">
    <source>
        <dbReference type="ARBA" id="ARBA00023204"/>
    </source>
</evidence>
<dbReference type="SUPFAM" id="SSF81624">
    <property type="entry name" value="N-terminal domain of MutM-like DNA repair proteins"/>
    <property type="match status" value="1"/>
</dbReference>
<dbReference type="GO" id="GO:0008270">
    <property type="term" value="F:zinc ion binding"/>
    <property type="evidence" value="ECO:0007669"/>
    <property type="project" value="InterPro"/>
</dbReference>
<dbReference type="Gene3D" id="1.10.8.50">
    <property type="match status" value="1"/>
</dbReference>
<dbReference type="Gene3D" id="3.20.190.10">
    <property type="entry name" value="MutM-like, N-terminal"/>
    <property type="match status" value="1"/>
</dbReference>
<dbReference type="PANTHER" id="PTHR22993">
    <property type="entry name" value="FORMAMIDOPYRIMIDINE-DNA GLYCOSYLASE"/>
    <property type="match status" value="1"/>
</dbReference>
<keyword evidence="3" id="KW-0227">DNA damage</keyword>
<evidence type="ECO:0000256" key="2">
    <source>
        <dbReference type="ARBA" id="ARBA00009409"/>
    </source>
</evidence>
<evidence type="ECO:0000256" key="1">
    <source>
        <dbReference type="ARBA" id="ARBA00001668"/>
    </source>
</evidence>
<dbReference type="GO" id="GO:0016829">
    <property type="term" value="F:lyase activity"/>
    <property type="evidence" value="ECO:0007669"/>
    <property type="project" value="UniProtKB-KW"/>
</dbReference>
<dbReference type="Pfam" id="PF06831">
    <property type="entry name" value="H2TH"/>
    <property type="match status" value="1"/>
</dbReference>
<keyword evidence="6" id="KW-0234">DNA repair</keyword>
<evidence type="ECO:0000256" key="7">
    <source>
        <dbReference type="ARBA" id="ARBA00023239"/>
    </source>
</evidence>
<gene>
    <name evidence="11" type="ORF">GS398_03610</name>
</gene>
<dbReference type="PROSITE" id="PS51068">
    <property type="entry name" value="FPG_CAT"/>
    <property type="match status" value="1"/>
</dbReference>
<evidence type="ECO:0000256" key="5">
    <source>
        <dbReference type="ARBA" id="ARBA00023125"/>
    </source>
</evidence>
<keyword evidence="5" id="KW-0238">DNA-binding</keyword>
<comment type="similarity">
    <text evidence="2">Belongs to the FPG family.</text>
</comment>